<dbReference type="EMBL" id="JAMYWD010000007">
    <property type="protein sequence ID" value="KAJ4965504.1"/>
    <property type="molecule type" value="Genomic_DNA"/>
</dbReference>
<dbReference type="InterPro" id="IPR002401">
    <property type="entry name" value="Cyt_P450_E_grp-I"/>
</dbReference>
<comment type="cofactor">
    <cofactor evidence="1">
        <name>heme</name>
        <dbReference type="ChEBI" id="CHEBI:30413"/>
    </cofactor>
</comment>
<dbReference type="GO" id="GO:0020037">
    <property type="term" value="F:heme binding"/>
    <property type="evidence" value="ECO:0007669"/>
    <property type="project" value="InterPro"/>
</dbReference>
<evidence type="ECO:0000313" key="11">
    <source>
        <dbReference type="Proteomes" id="UP001141806"/>
    </source>
</evidence>
<dbReference type="Gene3D" id="1.10.630.10">
    <property type="entry name" value="Cytochrome P450"/>
    <property type="match status" value="1"/>
</dbReference>
<dbReference type="OrthoDB" id="2789670at2759"/>
<dbReference type="InterPro" id="IPR001128">
    <property type="entry name" value="Cyt_P450"/>
</dbReference>
<evidence type="ECO:0000256" key="3">
    <source>
        <dbReference type="ARBA" id="ARBA00022617"/>
    </source>
</evidence>
<keyword evidence="4" id="KW-0812">Transmembrane</keyword>
<dbReference type="PANTHER" id="PTHR47947:SF26">
    <property type="entry name" value="CYTOCHROME P450"/>
    <property type="match status" value="1"/>
</dbReference>
<protein>
    <recommendedName>
        <fullName evidence="12">Cytochrome P450</fullName>
    </recommendedName>
</protein>
<keyword evidence="9" id="KW-0472">Membrane</keyword>
<keyword evidence="5" id="KW-0479">Metal-binding</keyword>
<evidence type="ECO:0008006" key="12">
    <source>
        <dbReference type="Google" id="ProtNLM"/>
    </source>
</evidence>
<keyword evidence="6" id="KW-1133">Transmembrane helix</keyword>
<dbReference type="AlphaFoldDB" id="A0A9Q0QN37"/>
<dbReference type="PRINTS" id="PR00385">
    <property type="entry name" value="P450"/>
</dbReference>
<accession>A0A9Q0QN37</accession>
<keyword evidence="7" id="KW-0560">Oxidoreductase</keyword>
<evidence type="ECO:0000256" key="8">
    <source>
        <dbReference type="ARBA" id="ARBA00023004"/>
    </source>
</evidence>
<comment type="caution">
    <text evidence="10">The sequence shown here is derived from an EMBL/GenBank/DDBJ whole genome shotgun (WGS) entry which is preliminary data.</text>
</comment>
<dbReference type="Pfam" id="PF00067">
    <property type="entry name" value="p450"/>
    <property type="match status" value="1"/>
</dbReference>
<dbReference type="InterPro" id="IPR050651">
    <property type="entry name" value="Plant_Cytochrome_P450_Monoox"/>
</dbReference>
<proteinExistence type="predicted"/>
<dbReference type="GO" id="GO:0016705">
    <property type="term" value="F:oxidoreductase activity, acting on paired donors, with incorporation or reduction of molecular oxygen"/>
    <property type="evidence" value="ECO:0007669"/>
    <property type="project" value="InterPro"/>
</dbReference>
<keyword evidence="8" id="KW-0408">Iron</keyword>
<comment type="subcellular location">
    <subcellularLocation>
        <location evidence="2">Membrane</location>
    </subcellularLocation>
</comment>
<evidence type="ECO:0000256" key="7">
    <source>
        <dbReference type="ARBA" id="ARBA00023002"/>
    </source>
</evidence>
<dbReference type="PANTHER" id="PTHR47947">
    <property type="entry name" value="CYTOCHROME P450 82C3-RELATED"/>
    <property type="match status" value="1"/>
</dbReference>
<evidence type="ECO:0000256" key="6">
    <source>
        <dbReference type="ARBA" id="ARBA00022989"/>
    </source>
</evidence>
<dbReference type="PRINTS" id="PR00463">
    <property type="entry name" value="EP450I"/>
</dbReference>
<name>A0A9Q0QN37_9MAGN</name>
<evidence type="ECO:0000256" key="2">
    <source>
        <dbReference type="ARBA" id="ARBA00004370"/>
    </source>
</evidence>
<evidence type="ECO:0000256" key="9">
    <source>
        <dbReference type="ARBA" id="ARBA00023136"/>
    </source>
</evidence>
<organism evidence="10 11">
    <name type="scientific">Protea cynaroides</name>
    <dbReference type="NCBI Taxonomy" id="273540"/>
    <lineage>
        <taxon>Eukaryota</taxon>
        <taxon>Viridiplantae</taxon>
        <taxon>Streptophyta</taxon>
        <taxon>Embryophyta</taxon>
        <taxon>Tracheophyta</taxon>
        <taxon>Spermatophyta</taxon>
        <taxon>Magnoliopsida</taxon>
        <taxon>Proteales</taxon>
        <taxon>Proteaceae</taxon>
        <taxon>Protea</taxon>
    </lineage>
</organism>
<keyword evidence="11" id="KW-1185">Reference proteome</keyword>
<sequence length="136" mass="15673">MEWAMSLLLNHPEALQKAREEIDNNVGQGHLIEDSDLPKLPYLHGIVNETLRLFPVTLLLVPHMYSEECSIGGYDVPRGTIVLVNVWAVHRDPKLWLEPTNFKPQRFQGIEGEREGYKFIPFGLRRKGLSRPRHGH</sequence>
<dbReference type="GO" id="GO:0016020">
    <property type="term" value="C:membrane"/>
    <property type="evidence" value="ECO:0007669"/>
    <property type="project" value="UniProtKB-SubCell"/>
</dbReference>
<dbReference type="GO" id="GO:0004497">
    <property type="term" value="F:monooxygenase activity"/>
    <property type="evidence" value="ECO:0007669"/>
    <property type="project" value="InterPro"/>
</dbReference>
<dbReference type="GO" id="GO:0005506">
    <property type="term" value="F:iron ion binding"/>
    <property type="evidence" value="ECO:0007669"/>
    <property type="project" value="InterPro"/>
</dbReference>
<gene>
    <name evidence="10" type="ORF">NE237_017353</name>
</gene>
<dbReference type="SUPFAM" id="SSF48264">
    <property type="entry name" value="Cytochrome P450"/>
    <property type="match status" value="1"/>
</dbReference>
<evidence type="ECO:0000256" key="1">
    <source>
        <dbReference type="ARBA" id="ARBA00001971"/>
    </source>
</evidence>
<evidence type="ECO:0000256" key="5">
    <source>
        <dbReference type="ARBA" id="ARBA00022723"/>
    </source>
</evidence>
<keyword evidence="3" id="KW-0349">Heme</keyword>
<dbReference type="InterPro" id="IPR036396">
    <property type="entry name" value="Cyt_P450_sf"/>
</dbReference>
<evidence type="ECO:0000256" key="4">
    <source>
        <dbReference type="ARBA" id="ARBA00022692"/>
    </source>
</evidence>
<reference evidence="10" key="1">
    <citation type="journal article" date="2023" name="Plant J.">
        <title>The genome of the king protea, Protea cynaroides.</title>
        <authorList>
            <person name="Chang J."/>
            <person name="Duong T.A."/>
            <person name="Schoeman C."/>
            <person name="Ma X."/>
            <person name="Roodt D."/>
            <person name="Barker N."/>
            <person name="Li Z."/>
            <person name="Van de Peer Y."/>
            <person name="Mizrachi E."/>
        </authorList>
    </citation>
    <scope>NUCLEOTIDE SEQUENCE</scope>
    <source>
        <tissue evidence="10">Young leaves</tissue>
    </source>
</reference>
<evidence type="ECO:0000313" key="10">
    <source>
        <dbReference type="EMBL" id="KAJ4965504.1"/>
    </source>
</evidence>
<dbReference type="Proteomes" id="UP001141806">
    <property type="component" value="Unassembled WGS sequence"/>
</dbReference>